<gene>
    <name evidence="1" type="ORF">CURHAP_LOCUS43992</name>
</gene>
<dbReference type="AlphaFoldDB" id="A0A6J5VG00"/>
<dbReference type="EMBL" id="CAEKDK010000007">
    <property type="protein sequence ID" value="CAB4286547.1"/>
    <property type="molecule type" value="Genomic_DNA"/>
</dbReference>
<accession>A0A6J5VG00</accession>
<name>A0A6J5VG00_PRUAR</name>
<protein>
    <submittedName>
        <fullName evidence="1">Uncharacterized protein</fullName>
    </submittedName>
</protein>
<dbReference type="Proteomes" id="UP000507222">
    <property type="component" value="Unassembled WGS sequence"/>
</dbReference>
<reference evidence="1 2" key="1">
    <citation type="submission" date="2020-05" db="EMBL/GenBank/DDBJ databases">
        <authorList>
            <person name="Campoy J."/>
            <person name="Schneeberger K."/>
            <person name="Spophaly S."/>
        </authorList>
    </citation>
    <scope>NUCLEOTIDE SEQUENCE [LARGE SCALE GENOMIC DNA]</scope>
    <source>
        <strain evidence="1">PruArmRojPasFocal</strain>
    </source>
</reference>
<evidence type="ECO:0000313" key="2">
    <source>
        <dbReference type="Proteomes" id="UP000507222"/>
    </source>
</evidence>
<sequence>MLGCRGAKKQWQHREKGPAVVQRCSQEDYDRWLGYERSMVSRQGQRINEHSGWSTAVVLV</sequence>
<organism evidence="1 2">
    <name type="scientific">Prunus armeniaca</name>
    <name type="common">Apricot</name>
    <name type="synonym">Armeniaca vulgaris</name>
    <dbReference type="NCBI Taxonomy" id="36596"/>
    <lineage>
        <taxon>Eukaryota</taxon>
        <taxon>Viridiplantae</taxon>
        <taxon>Streptophyta</taxon>
        <taxon>Embryophyta</taxon>
        <taxon>Tracheophyta</taxon>
        <taxon>Spermatophyta</taxon>
        <taxon>Magnoliopsida</taxon>
        <taxon>eudicotyledons</taxon>
        <taxon>Gunneridae</taxon>
        <taxon>Pentapetalae</taxon>
        <taxon>rosids</taxon>
        <taxon>fabids</taxon>
        <taxon>Rosales</taxon>
        <taxon>Rosaceae</taxon>
        <taxon>Amygdaloideae</taxon>
        <taxon>Amygdaleae</taxon>
        <taxon>Prunus</taxon>
    </lineage>
</organism>
<proteinExistence type="predicted"/>
<evidence type="ECO:0000313" key="1">
    <source>
        <dbReference type="EMBL" id="CAB4286547.1"/>
    </source>
</evidence>